<dbReference type="InterPro" id="IPR005835">
    <property type="entry name" value="NTP_transferase_dom"/>
</dbReference>
<dbReference type="Proteomes" id="UP000730161">
    <property type="component" value="Unassembled WGS sequence"/>
</dbReference>
<dbReference type="EMBL" id="JWHL01000005">
    <property type="protein sequence ID" value="MBR1368841.1"/>
    <property type="molecule type" value="Genomic_DNA"/>
</dbReference>
<dbReference type="SUPFAM" id="SSF53448">
    <property type="entry name" value="Nucleotide-diphospho-sugar transferases"/>
    <property type="match status" value="1"/>
</dbReference>
<dbReference type="PANTHER" id="PTHR22572">
    <property type="entry name" value="SUGAR-1-PHOSPHATE GUANYL TRANSFERASE"/>
    <property type="match status" value="1"/>
</dbReference>
<organism evidence="2 3">
    <name type="scientific">Methanocalculus chunghsingensis</name>
    <dbReference type="NCBI Taxonomy" id="156457"/>
    <lineage>
        <taxon>Archaea</taxon>
        <taxon>Methanobacteriati</taxon>
        <taxon>Methanobacteriota</taxon>
        <taxon>Stenosarchaea group</taxon>
        <taxon>Methanomicrobia</taxon>
        <taxon>Methanomicrobiales</taxon>
        <taxon>Methanocalculaceae</taxon>
        <taxon>Methanocalculus</taxon>
    </lineage>
</organism>
<evidence type="ECO:0000313" key="2">
    <source>
        <dbReference type="EMBL" id="MBR1368841.1"/>
    </source>
</evidence>
<dbReference type="OrthoDB" id="15372at2157"/>
<feature type="domain" description="Nucleotidyl transferase" evidence="1">
    <location>
        <begin position="3"/>
        <end position="224"/>
    </location>
</feature>
<keyword evidence="3" id="KW-1185">Reference proteome</keyword>
<sequence>MQAVILAGGRGRRLYPYTTVLPKPLMPIGDIPILEVILHQLEKYGFDDIIISTGYLHSLIRAYLGGTSHPGLSIRYSHEEEPLGTIAPLHLIQNLEETFLVMNGDLLTNLNYRQLIDFHKEKNAIATIATYARDTKIDFGILEHDVDGRINKFWEKPVYHFEVSMGVYVLEREILNMIPKNPPFGFDDLMYTLTDRKDPVYSYPFDGYWLDIGRPDDYERAIVEFEEMKEIFLK</sequence>
<proteinExistence type="predicted"/>
<evidence type="ECO:0000259" key="1">
    <source>
        <dbReference type="Pfam" id="PF00483"/>
    </source>
</evidence>
<comment type="caution">
    <text evidence="2">The sequence shown here is derived from an EMBL/GenBank/DDBJ whole genome shotgun (WGS) entry which is preliminary data.</text>
</comment>
<dbReference type="InterPro" id="IPR050486">
    <property type="entry name" value="Mannose-1P_guanyltransferase"/>
</dbReference>
<dbReference type="Pfam" id="PF00483">
    <property type="entry name" value="NTP_transferase"/>
    <property type="match status" value="1"/>
</dbReference>
<reference evidence="2" key="1">
    <citation type="submission" date="2014-12" db="EMBL/GenBank/DDBJ databases">
        <authorList>
            <person name="Huang H.-H."/>
            <person name="Chen S.-C."/>
            <person name="Lai M.-C."/>
        </authorList>
    </citation>
    <scope>NUCLEOTIDE SEQUENCE</scope>
    <source>
        <strain evidence="2">K1F9705b</strain>
    </source>
</reference>
<protein>
    <submittedName>
        <fullName evidence="2">Nucleoside-diphosphate-sugar pyrophosphorylase</fullName>
    </submittedName>
</protein>
<dbReference type="Gene3D" id="3.90.550.10">
    <property type="entry name" value="Spore Coat Polysaccharide Biosynthesis Protein SpsA, Chain A"/>
    <property type="match status" value="1"/>
</dbReference>
<dbReference type="InterPro" id="IPR029044">
    <property type="entry name" value="Nucleotide-diphossugar_trans"/>
</dbReference>
<gene>
    <name evidence="2" type="ORF">RJ53_04670</name>
</gene>
<dbReference type="RefSeq" id="WP_211530493.1">
    <property type="nucleotide sequence ID" value="NZ_JWHL01000005.1"/>
</dbReference>
<accession>A0A8J7W6Y6</accession>
<dbReference type="AlphaFoldDB" id="A0A8J7W6Y6"/>
<evidence type="ECO:0000313" key="3">
    <source>
        <dbReference type="Proteomes" id="UP000730161"/>
    </source>
</evidence>
<name>A0A8J7W6Y6_9EURY</name>